<evidence type="ECO:0000313" key="2">
    <source>
        <dbReference type="Proteomes" id="UP000298663"/>
    </source>
</evidence>
<keyword evidence="2" id="KW-1185">Reference proteome</keyword>
<organism evidence="1 2">
    <name type="scientific">Steinernema carpocapsae</name>
    <name type="common">Entomopathogenic nematode</name>
    <dbReference type="NCBI Taxonomy" id="34508"/>
    <lineage>
        <taxon>Eukaryota</taxon>
        <taxon>Metazoa</taxon>
        <taxon>Ecdysozoa</taxon>
        <taxon>Nematoda</taxon>
        <taxon>Chromadorea</taxon>
        <taxon>Rhabditida</taxon>
        <taxon>Tylenchina</taxon>
        <taxon>Panagrolaimomorpha</taxon>
        <taxon>Strongyloidoidea</taxon>
        <taxon>Steinernematidae</taxon>
        <taxon>Steinernema</taxon>
    </lineage>
</organism>
<dbReference type="Proteomes" id="UP000298663">
    <property type="component" value="Unassembled WGS sequence"/>
</dbReference>
<name>A0A4U5LTJ1_STECR</name>
<accession>A0A4U5LTJ1</accession>
<dbReference type="AlphaFoldDB" id="A0A4U5LTJ1"/>
<gene>
    <name evidence="1" type="ORF">L596_029066</name>
</gene>
<reference evidence="1 2" key="1">
    <citation type="journal article" date="2015" name="Genome Biol.">
        <title>Comparative genomics of Steinernema reveals deeply conserved gene regulatory networks.</title>
        <authorList>
            <person name="Dillman A.R."/>
            <person name="Macchietto M."/>
            <person name="Porter C.F."/>
            <person name="Rogers A."/>
            <person name="Williams B."/>
            <person name="Antoshechkin I."/>
            <person name="Lee M.M."/>
            <person name="Goodwin Z."/>
            <person name="Lu X."/>
            <person name="Lewis E.E."/>
            <person name="Goodrich-Blair H."/>
            <person name="Stock S.P."/>
            <person name="Adams B.J."/>
            <person name="Sternberg P.W."/>
            <person name="Mortazavi A."/>
        </authorList>
    </citation>
    <scope>NUCLEOTIDE SEQUENCE [LARGE SCALE GENOMIC DNA]</scope>
    <source>
        <strain evidence="1 2">ALL</strain>
    </source>
</reference>
<dbReference type="EMBL" id="AZBU02000012">
    <property type="protein sequence ID" value="TKR59388.1"/>
    <property type="molecule type" value="Genomic_DNA"/>
</dbReference>
<protein>
    <submittedName>
        <fullName evidence="1">Uncharacterized protein</fullName>
    </submittedName>
</protein>
<proteinExistence type="predicted"/>
<sequence>MVFPVTVETVHSPRSRPQMFSQHGLSVSDQTTFSWNTWNEPSPVLHIYDRKRFIKCEHFCPNNKSDYNDRLFMLSLGFDHLEFYSTSFYHSETQFKFDIALPQNVAFNAVDTPSLMLNDDVFLLQTETDNKAQSVNCHHFNMRHSLTFA</sequence>
<comment type="caution">
    <text evidence="1">The sequence shown here is derived from an EMBL/GenBank/DDBJ whole genome shotgun (WGS) entry which is preliminary data.</text>
</comment>
<reference evidence="1 2" key="2">
    <citation type="journal article" date="2019" name="G3 (Bethesda)">
        <title>Hybrid Assembly of the Genome of the Entomopathogenic Nematode Steinernema carpocapsae Identifies the X-Chromosome.</title>
        <authorList>
            <person name="Serra L."/>
            <person name="Macchietto M."/>
            <person name="Macias-Munoz A."/>
            <person name="McGill C.J."/>
            <person name="Rodriguez I.M."/>
            <person name="Rodriguez B."/>
            <person name="Murad R."/>
            <person name="Mortazavi A."/>
        </authorList>
    </citation>
    <scope>NUCLEOTIDE SEQUENCE [LARGE SCALE GENOMIC DNA]</scope>
    <source>
        <strain evidence="1 2">ALL</strain>
    </source>
</reference>
<evidence type="ECO:0000313" key="1">
    <source>
        <dbReference type="EMBL" id="TKR59388.1"/>
    </source>
</evidence>